<feature type="region of interest" description="Disordered" evidence="1">
    <location>
        <begin position="307"/>
        <end position="330"/>
    </location>
</feature>
<evidence type="ECO:0000313" key="2">
    <source>
        <dbReference type="EMBL" id="EJU05041.1"/>
    </source>
</evidence>
<accession>M5G448</accession>
<dbReference type="AlphaFoldDB" id="M5G448"/>
<organism evidence="2 3">
    <name type="scientific">Dacryopinax primogenitus (strain DJM 731)</name>
    <name type="common">Brown rot fungus</name>
    <dbReference type="NCBI Taxonomy" id="1858805"/>
    <lineage>
        <taxon>Eukaryota</taxon>
        <taxon>Fungi</taxon>
        <taxon>Dikarya</taxon>
        <taxon>Basidiomycota</taxon>
        <taxon>Agaricomycotina</taxon>
        <taxon>Dacrymycetes</taxon>
        <taxon>Dacrymycetales</taxon>
        <taxon>Dacrymycetaceae</taxon>
        <taxon>Dacryopinax</taxon>
    </lineage>
</organism>
<sequence>MDMYILVLAGLCALCGIFGMWSKRRALKDQLPSKTITKARDVKLRDEMDREPGEWRPVAFDYPKFKPWHDFDIDRTLPPLYRPFRWGPYHLKVDSVTMGLRNMSWPEWIELDNRYQEYHTIRAERMRTRGSKAVRTMPPRDGVPGGADAAREVVHELAEYLSRRYPMMFRVERKQKREGDWGWYGDGEIRTIEILPLGEVHDLDKEDPMTVAGLLVQDDLFITLEGRDGKYYFQAGSICTGGFWRMEDKIGKALDDIHRGGNVPQYDTKLQPSLTRFFRKLQTDKPVLRNNYFIQIDRALAWSEPTNGAEDAFDEGTHEPNRELRGDFSPPEPTVDVRTVHFRTERQSLRRMPRTGAVLFTVRTYIEPVTKLVEEPGVPGRLASAVRGFPEDIFVYKAAHLYRDALLPFLDEAHRRQVEQGVIKEGDETSAYPY</sequence>
<dbReference type="STRING" id="1858805.M5G448"/>
<evidence type="ECO:0000313" key="3">
    <source>
        <dbReference type="Proteomes" id="UP000030653"/>
    </source>
</evidence>
<proteinExistence type="predicted"/>
<dbReference type="OrthoDB" id="497541at2759"/>
<dbReference type="Proteomes" id="UP000030653">
    <property type="component" value="Unassembled WGS sequence"/>
</dbReference>
<evidence type="ECO:0008006" key="4">
    <source>
        <dbReference type="Google" id="ProtNLM"/>
    </source>
</evidence>
<evidence type="ECO:0000256" key="1">
    <source>
        <dbReference type="SAM" id="MobiDB-lite"/>
    </source>
</evidence>
<dbReference type="HOGENOM" id="CLU_025462_0_2_1"/>
<gene>
    <name evidence="2" type="ORF">DACRYDRAFT_93402</name>
</gene>
<dbReference type="RefSeq" id="XP_040631935.1">
    <property type="nucleotide sequence ID" value="XM_040777153.1"/>
</dbReference>
<dbReference type="Pfam" id="PF11927">
    <property type="entry name" value="HODM_asu-like"/>
    <property type="match status" value="1"/>
</dbReference>
<dbReference type="OMA" id="GELDNHY"/>
<name>M5G448_DACPD</name>
<protein>
    <recommendedName>
        <fullName evidence="4">HRQ family protein 1</fullName>
    </recommendedName>
</protein>
<dbReference type="InterPro" id="IPR021848">
    <property type="entry name" value="HODM_asu-like"/>
</dbReference>
<feature type="compositionally biased region" description="Basic and acidic residues" evidence="1">
    <location>
        <begin position="315"/>
        <end position="326"/>
    </location>
</feature>
<keyword evidence="3" id="KW-1185">Reference proteome</keyword>
<dbReference type="GeneID" id="63692215"/>
<reference evidence="2 3" key="1">
    <citation type="journal article" date="2012" name="Science">
        <title>The Paleozoic origin of enzymatic lignin decomposition reconstructed from 31 fungal genomes.</title>
        <authorList>
            <person name="Floudas D."/>
            <person name="Binder M."/>
            <person name="Riley R."/>
            <person name="Barry K."/>
            <person name="Blanchette R.A."/>
            <person name="Henrissat B."/>
            <person name="Martinez A.T."/>
            <person name="Otillar R."/>
            <person name="Spatafora J.W."/>
            <person name="Yadav J.S."/>
            <person name="Aerts A."/>
            <person name="Benoit I."/>
            <person name="Boyd A."/>
            <person name="Carlson A."/>
            <person name="Copeland A."/>
            <person name="Coutinho P.M."/>
            <person name="de Vries R.P."/>
            <person name="Ferreira P."/>
            <person name="Findley K."/>
            <person name="Foster B."/>
            <person name="Gaskell J."/>
            <person name="Glotzer D."/>
            <person name="Gorecki P."/>
            <person name="Heitman J."/>
            <person name="Hesse C."/>
            <person name="Hori C."/>
            <person name="Igarashi K."/>
            <person name="Jurgens J.A."/>
            <person name="Kallen N."/>
            <person name="Kersten P."/>
            <person name="Kohler A."/>
            <person name="Kuees U."/>
            <person name="Kumar T.K.A."/>
            <person name="Kuo A."/>
            <person name="LaButti K."/>
            <person name="Larrondo L.F."/>
            <person name="Lindquist E."/>
            <person name="Ling A."/>
            <person name="Lombard V."/>
            <person name="Lucas S."/>
            <person name="Lundell T."/>
            <person name="Martin R."/>
            <person name="McLaughlin D.J."/>
            <person name="Morgenstern I."/>
            <person name="Morin E."/>
            <person name="Murat C."/>
            <person name="Nagy L.G."/>
            <person name="Nolan M."/>
            <person name="Ohm R.A."/>
            <person name="Patyshakuliyeva A."/>
            <person name="Rokas A."/>
            <person name="Ruiz-Duenas F.J."/>
            <person name="Sabat G."/>
            <person name="Salamov A."/>
            <person name="Samejima M."/>
            <person name="Schmutz J."/>
            <person name="Slot J.C."/>
            <person name="St John F."/>
            <person name="Stenlid J."/>
            <person name="Sun H."/>
            <person name="Sun S."/>
            <person name="Syed K."/>
            <person name="Tsang A."/>
            <person name="Wiebenga A."/>
            <person name="Young D."/>
            <person name="Pisabarro A."/>
            <person name="Eastwood D.C."/>
            <person name="Martin F."/>
            <person name="Cullen D."/>
            <person name="Grigoriev I.V."/>
            <person name="Hibbett D.S."/>
        </authorList>
    </citation>
    <scope>NUCLEOTIDE SEQUENCE [LARGE SCALE GENOMIC DNA]</scope>
    <source>
        <strain evidence="2 3">DJM-731 SS1</strain>
    </source>
</reference>
<dbReference type="EMBL" id="JH795857">
    <property type="protein sequence ID" value="EJU05041.1"/>
    <property type="molecule type" value="Genomic_DNA"/>
</dbReference>